<evidence type="ECO:0000259" key="1">
    <source>
        <dbReference type="Pfam" id="PF03372"/>
    </source>
</evidence>
<proteinExistence type="predicted"/>
<dbReference type="EMBL" id="CAJNOV010001226">
    <property type="protein sequence ID" value="CAF1054406.1"/>
    <property type="molecule type" value="Genomic_DNA"/>
</dbReference>
<dbReference type="Proteomes" id="UP000663855">
    <property type="component" value="Unassembled WGS sequence"/>
</dbReference>
<dbReference type="PANTHER" id="PTHR12121">
    <property type="entry name" value="CARBON CATABOLITE REPRESSOR PROTEIN 4"/>
    <property type="match status" value="1"/>
</dbReference>
<protein>
    <recommendedName>
        <fullName evidence="1">Endonuclease/exonuclease/phosphatase domain-containing protein</fullName>
    </recommendedName>
</protein>
<dbReference type="AlphaFoldDB" id="A0A814KQC3"/>
<dbReference type="InterPro" id="IPR036691">
    <property type="entry name" value="Endo/exonu/phosph_ase_sf"/>
</dbReference>
<dbReference type="GO" id="GO:0000175">
    <property type="term" value="F:3'-5'-RNA exonuclease activity"/>
    <property type="evidence" value="ECO:0007669"/>
    <property type="project" value="TreeGrafter"/>
</dbReference>
<feature type="domain" description="Endonuclease/exonuclease/phosphatase" evidence="1">
    <location>
        <begin position="43"/>
        <end position="320"/>
    </location>
</feature>
<gene>
    <name evidence="2" type="ORF">CJN711_LOCUS4909</name>
</gene>
<accession>A0A814KQC3</accession>
<organism evidence="2 3">
    <name type="scientific">Rotaria magnacalcarata</name>
    <dbReference type="NCBI Taxonomy" id="392030"/>
    <lineage>
        <taxon>Eukaryota</taxon>
        <taxon>Metazoa</taxon>
        <taxon>Spiralia</taxon>
        <taxon>Gnathifera</taxon>
        <taxon>Rotifera</taxon>
        <taxon>Eurotatoria</taxon>
        <taxon>Bdelloidea</taxon>
        <taxon>Philodinida</taxon>
        <taxon>Philodinidae</taxon>
        <taxon>Rotaria</taxon>
    </lineage>
</organism>
<dbReference type="SUPFAM" id="SSF56219">
    <property type="entry name" value="DNase I-like"/>
    <property type="match status" value="1"/>
</dbReference>
<dbReference type="InterPro" id="IPR050410">
    <property type="entry name" value="CCR4/nocturin_mRNA_transcr"/>
</dbReference>
<dbReference type="Gene3D" id="3.60.10.10">
    <property type="entry name" value="Endonuclease/exonuclease/phosphatase"/>
    <property type="match status" value="1"/>
</dbReference>
<evidence type="ECO:0000313" key="3">
    <source>
        <dbReference type="Proteomes" id="UP000663855"/>
    </source>
</evidence>
<reference evidence="2" key="1">
    <citation type="submission" date="2021-02" db="EMBL/GenBank/DDBJ databases">
        <authorList>
            <person name="Nowell W R."/>
        </authorList>
    </citation>
    <scope>NUCLEOTIDE SEQUENCE</scope>
</reference>
<sequence>MSVHVVSYNLLVPILAEEPGYFYKCHPKYIDRNYRLGFIQSELQREITRHKNTIICLQELCRTTVPLFNEFFRQQNYHLIHKSYGEKFNDYIGVGIAIPNSMRPTSVEFIKVSDKINVRLSQKATDGFPILSRFRQYLRDKSSRGTSDPWDIAMNKKNILIFIRVMIHGVPLCIGTYHMPCLYKFPDVMLIHATMVKDLMFELARGDNMILAGDFNMQPTANCYRAITELGCTSCQLPKSKIYEVYYRPDANNILRSAYVEKNGTEPPFTTFSSTPNSPDFCATMDYIFFYGHLLVNNVVQLPNYPDSESYPDATHPSDHLMIAATFRLG</sequence>
<comment type="caution">
    <text evidence="2">The sequence shown here is derived from an EMBL/GenBank/DDBJ whole genome shotgun (WGS) entry which is preliminary data.</text>
</comment>
<dbReference type="Pfam" id="PF03372">
    <property type="entry name" value="Exo_endo_phos"/>
    <property type="match status" value="1"/>
</dbReference>
<dbReference type="InterPro" id="IPR005135">
    <property type="entry name" value="Endo/exonuclease/phosphatase"/>
</dbReference>
<evidence type="ECO:0000313" key="2">
    <source>
        <dbReference type="EMBL" id="CAF1054406.1"/>
    </source>
</evidence>
<name>A0A814KQC3_9BILA</name>
<dbReference type="PANTHER" id="PTHR12121:SF101">
    <property type="entry name" value="ENDONUCLEASE_EXONUCLEASE_PHOSPHATASE DOMAIN-CONTAINING PROTEIN"/>
    <property type="match status" value="1"/>
</dbReference>